<feature type="short sequence motif" description="'HIGH' region" evidence="9">
    <location>
        <begin position="45"/>
        <end position="55"/>
    </location>
</feature>
<dbReference type="PROSITE" id="PS00178">
    <property type="entry name" value="AA_TRNA_LIGASE_I"/>
    <property type="match status" value="1"/>
</dbReference>
<dbReference type="Gene3D" id="3.40.50.620">
    <property type="entry name" value="HUPs"/>
    <property type="match status" value="2"/>
</dbReference>
<evidence type="ECO:0000259" key="11">
    <source>
        <dbReference type="Pfam" id="PF08264"/>
    </source>
</evidence>
<evidence type="ECO:0000259" key="12">
    <source>
        <dbReference type="Pfam" id="PF10458"/>
    </source>
</evidence>
<dbReference type="CDD" id="cd07962">
    <property type="entry name" value="Anticodon_Ia_Val"/>
    <property type="match status" value="1"/>
</dbReference>
<comment type="subunit">
    <text evidence="9">Monomer.</text>
</comment>
<dbReference type="InterPro" id="IPR010978">
    <property type="entry name" value="tRNA-bd_arm"/>
</dbReference>
<dbReference type="Proteomes" id="UP001438008">
    <property type="component" value="Unassembled WGS sequence"/>
</dbReference>
<gene>
    <name evidence="9" type="primary">valS</name>
    <name evidence="13" type="ORF">WMO29_10885</name>
</gene>
<dbReference type="Pfam" id="PF08264">
    <property type="entry name" value="Anticodon_1"/>
    <property type="match status" value="1"/>
</dbReference>
<evidence type="ECO:0000256" key="4">
    <source>
        <dbReference type="ARBA" id="ARBA00022840"/>
    </source>
</evidence>
<dbReference type="InterPro" id="IPR002303">
    <property type="entry name" value="Valyl-tRNA_ligase"/>
</dbReference>
<dbReference type="EMBL" id="JBBMFE010000010">
    <property type="protein sequence ID" value="MEQ2472986.1"/>
    <property type="molecule type" value="Genomic_DNA"/>
</dbReference>
<dbReference type="InterPro" id="IPR009008">
    <property type="entry name" value="Val/Leu/Ile-tRNA-synth_edit"/>
</dbReference>
<dbReference type="GO" id="GO:0004832">
    <property type="term" value="F:valine-tRNA ligase activity"/>
    <property type="evidence" value="ECO:0007669"/>
    <property type="project" value="UniProtKB-EC"/>
</dbReference>
<protein>
    <recommendedName>
        <fullName evidence="9">Valine--tRNA ligase</fullName>
        <ecNumber evidence="9">6.1.1.9</ecNumber>
    </recommendedName>
    <alternativeName>
        <fullName evidence="9">Valyl-tRNA synthetase</fullName>
        <shortName evidence="9">ValRS</shortName>
    </alternativeName>
</protein>
<dbReference type="InterPro" id="IPR033705">
    <property type="entry name" value="Anticodon_Ia_Val"/>
</dbReference>
<evidence type="ECO:0000256" key="2">
    <source>
        <dbReference type="ARBA" id="ARBA00022598"/>
    </source>
</evidence>
<dbReference type="SUPFAM" id="SSF46589">
    <property type="entry name" value="tRNA-binding arm"/>
    <property type="match status" value="1"/>
</dbReference>
<dbReference type="SUPFAM" id="SSF50677">
    <property type="entry name" value="ValRS/IleRS/LeuRS editing domain"/>
    <property type="match status" value="1"/>
</dbReference>
<evidence type="ECO:0000256" key="6">
    <source>
        <dbReference type="ARBA" id="ARBA00023054"/>
    </source>
</evidence>
<evidence type="ECO:0000256" key="9">
    <source>
        <dbReference type="HAMAP-Rule" id="MF_02004"/>
    </source>
</evidence>
<dbReference type="Gene3D" id="3.90.740.10">
    <property type="entry name" value="Valyl/Leucyl/Isoleucyl-tRNA synthetase, editing domain"/>
    <property type="match status" value="2"/>
</dbReference>
<feature type="domain" description="Aminoacyl-tRNA synthetase class Ia" evidence="10">
    <location>
        <begin position="17"/>
        <end position="562"/>
    </location>
</feature>
<evidence type="ECO:0000256" key="1">
    <source>
        <dbReference type="ARBA" id="ARBA00022490"/>
    </source>
</evidence>
<keyword evidence="6 9" id="KW-0175">Coiled coil</keyword>
<organism evidence="13 14">
    <name type="scientific">Laedolimicola intestinihominis</name>
    <dbReference type="NCBI Taxonomy" id="3133166"/>
    <lineage>
        <taxon>Bacteria</taxon>
        <taxon>Bacillati</taxon>
        <taxon>Bacillota</taxon>
        <taxon>Clostridia</taxon>
        <taxon>Lachnospirales</taxon>
        <taxon>Lachnospiraceae</taxon>
        <taxon>Laedolimicola</taxon>
    </lineage>
</organism>
<dbReference type="Gene3D" id="1.10.730.10">
    <property type="entry name" value="Isoleucyl-tRNA Synthetase, Domain 1"/>
    <property type="match status" value="1"/>
</dbReference>
<comment type="function">
    <text evidence="9">Catalyzes the attachment of valine to tRNA(Val). As ValRS can inadvertently accommodate and process structurally similar amino acids such as threonine, to avoid such errors, it has a 'posttransfer' editing activity that hydrolyzes mischarged Thr-tRNA(Val) in a tRNA-dependent manner.</text>
</comment>
<evidence type="ECO:0000313" key="14">
    <source>
        <dbReference type="Proteomes" id="UP001438008"/>
    </source>
</evidence>
<proteinExistence type="inferred from homology"/>
<dbReference type="Gene3D" id="1.10.287.380">
    <property type="entry name" value="Valyl-tRNA synthetase, C-terminal domain"/>
    <property type="match status" value="1"/>
</dbReference>
<reference evidence="13 14" key="1">
    <citation type="submission" date="2024-03" db="EMBL/GenBank/DDBJ databases">
        <title>Human intestinal bacterial collection.</title>
        <authorList>
            <person name="Pauvert C."/>
            <person name="Hitch T.C.A."/>
            <person name="Clavel T."/>
        </authorList>
    </citation>
    <scope>NUCLEOTIDE SEQUENCE [LARGE SCALE GENOMIC DNA]</scope>
    <source>
        <strain evidence="13 14">CLA-AA-H132</strain>
    </source>
</reference>
<keyword evidence="5 9" id="KW-0648">Protein biosynthesis</keyword>
<dbReference type="InterPro" id="IPR037118">
    <property type="entry name" value="Val-tRNA_synth_C_sf"/>
</dbReference>
<dbReference type="NCBIfam" id="NF004349">
    <property type="entry name" value="PRK05729.1"/>
    <property type="match status" value="1"/>
</dbReference>
<feature type="domain" description="Methionyl/Valyl/Leucyl/Isoleucyl-tRNA synthetase anticodon-binding" evidence="11">
    <location>
        <begin position="631"/>
        <end position="777"/>
    </location>
</feature>
<comment type="caution">
    <text evidence="13">The sequence shown here is derived from an EMBL/GenBank/DDBJ whole genome shotgun (WGS) entry which is preliminary data.</text>
</comment>
<sequence>MKELAKTYDPKAMEDRIYGEWLEKKYFHAEVDRSKKPFTIVMPPPNITGKLHMGHALDNTLQDILIRYKRMQGYNALWIPGTDHASISTEVKVINQLKSEGIDKNELGREGFLKRTWEWREEYGRTIVDQLKKIGSSCDWDRERFTMDEGCSKAVQEVFLRLHKKGYIYKGSRIINWCPVCKTSISDAEVEHEEQAGHFWHINYPIKGSDKFVEIATTRPETLLGDSALAVNPDDERYQDIVGKTVILPLVGREIPVIADAYVDKEFGTGVVKITPAHDPNDFEVGKRHNLPEINILNDDATINENGGKYAGMDRYEARKVMVEELKEQGLLVKVVDHVHNVGTHDRCGTTVEPMIKQQWFVKMEEMAKPAIEAVKNGDLTFVPERFDKTYLHWLENIRDWCISRQLWWGHRIPAYYCDDCGEIVVDREMPSVCPKCGGTHFTQDPDTLDTWFSSALWPFSTLGWPENTEDLDYFYPTDVLVTGYDIIFFWVIRMVFSGYEQTGKCPFHHVLIHGLVRDSLGRKMSKSLGNGIDPLEIIDQYGADALRFTLVTGNAPGNDMRFYMERVEASRNFANKIWNASRFIMMNVTALKENEHEQSEYSFSTEQSATDRRSGACVKEMDLTQLTGADKWILSKVNTLAQDVTANMDKFELGIAVQKLYDFIWEEFCDWYIEMVKPRLYNEEDQTKAAALWTLKTVLTNALKLLHPYMPFITEEIYRNLTGEESIMISAWPEFKAEWSFQKEEAEVELIKEAVRSIRNVRSSMNVPPSKKAHVIVVSEKPQVREVFEGSKAFFGTLSYASQVTVQEDKSGIGEDAVSALIPDAAVYMPFAELVDLEKEIERLKKEEERLTKELARVNGMLSNEKFISKAPQSKIDEEKEKLEKYTQMMNQVKEHLSALVK</sequence>
<evidence type="ECO:0000256" key="3">
    <source>
        <dbReference type="ARBA" id="ARBA00022741"/>
    </source>
</evidence>
<evidence type="ECO:0000313" key="13">
    <source>
        <dbReference type="EMBL" id="MEQ2472986.1"/>
    </source>
</evidence>
<dbReference type="PANTHER" id="PTHR11946">
    <property type="entry name" value="VALYL-TRNA SYNTHETASES"/>
    <property type="match status" value="1"/>
</dbReference>
<dbReference type="SUPFAM" id="SSF52374">
    <property type="entry name" value="Nucleotidylyl transferase"/>
    <property type="match status" value="1"/>
</dbReference>
<dbReference type="InterPro" id="IPR002300">
    <property type="entry name" value="aa-tRNA-synth_Ia"/>
</dbReference>
<evidence type="ECO:0000256" key="8">
    <source>
        <dbReference type="ARBA" id="ARBA00047552"/>
    </source>
</evidence>
<dbReference type="SUPFAM" id="SSF47323">
    <property type="entry name" value="Anticodon-binding domain of a subclass of class I aminoacyl-tRNA synthetases"/>
    <property type="match status" value="1"/>
</dbReference>
<dbReference type="InterPro" id="IPR014729">
    <property type="entry name" value="Rossmann-like_a/b/a_fold"/>
</dbReference>
<accession>A0ABV1FIU2</accession>
<dbReference type="HAMAP" id="MF_02004">
    <property type="entry name" value="Val_tRNA_synth_type1"/>
    <property type="match status" value="1"/>
</dbReference>
<dbReference type="InterPro" id="IPR001412">
    <property type="entry name" value="aa-tRNA-synth_I_CS"/>
</dbReference>
<name>A0ABV1FIU2_9FIRM</name>
<comment type="domain">
    <text evidence="9">ValRS has two distinct active sites: one for aminoacylation and one for editing. The misactivated threonine is translocated from the active site to the editing site.</text>
</comment>
<dbReference type="RefSeq" id="WP_349164788.1">
    <property type="nucleotide sequence ID" value="NZ_JBBMFE010000010.1"/>
</dbReference>
<comment type="subcellular location">
    <subcellularLocation>
        <location evidence="9">Cytoplasm</location>
    </subcellularLocation>
</comment>
<dbReference type="InterPro" id="IPR009080">
    <property type="entry name" value="tRNAsynth_Ia_anticodon-bd"/>
</dbReference>
<keyword evidence="3 9" id="KW-0547">Nucleotide-binding</keyword>
<dbReference type="Pfam" id="PF10458">
    <property type="entry name" value="Val_tRNA-synt_C"/>
    <property type="match status" value="1"/>
</dbReference>
<evidence type="ECO:0000259" key="10">
    <source>
        <dbReference type="Pfam" id="PF00133"/>
    </source>
</evidence>
<comment type="catalytic activity">
    <reaction evidence="8 9">
        <text>tRNA(Val) + L-valine + ATP = L-valyl-tRNA(Val) + AMP + diphosphate</text>
        <dbReference type="Rhea" id="RHEA:10704"/>
        <dbReference type="Rhea" id="RHEA-COMP:9672"/>
        <dbReference type="Rhea" id="RHEA-COMP:9708"/>
        <dbReference type="ChEBI" id="CHEBI:30616"/>
        <dbReference type="ChEBI" id="CHEBI:33019"/>
        <dbReference type="ChEBI" id="CHEBI:57762"/>
        <dbReference type="ChEBI" id="CHEBI:78442"/>
        <dbReference type="ChEBI" id="CHEBI:78537"/>
        <dbReference type="ChEBI" id="CHEBI:456215"/>
        <dbReference type="EC" id="6.1.1.9"/>
    </reaction>
</comment>
<dbReference type="InterPro" id="IPR019499">
    <property type="entry name" value="Val-tRNA_synth_tRNA-bd"/>
</dbReference>
<dbReference type="CDD" id="cd00817">
    <property type="entry name" value="ValRS_core"/>
    <property type="match status" value="1"/>
</dbReference>
<dbReference type="EC" id="6.1.1.9" evidence="9"/>
<feature type="domain" description="Valyl-tRNA synthetase tRNA-binding arm" evidence="12">
    <location>
        <begin position="837"/>
        <end position="901"/>
    </location>
</feature>
<feature type="binding site" evidence="9">
    <location>
        <position position="527"/>
    </location>
    <ligand>
        <name>ATP</name>
        <dbReference type="ChEBI" id="CHEBI:30616"/>
    </ligand>
</feature>
<keyword evidence="7 9" id="KW-0030">Aminoacyl-tRNA synthetase</keyword>
<dbReference type="NCBIfam" id="TIGR00422">
    <property type="entry name" value="valS"/>
    <property type="match status" value="1"/>
</dbReference>
<feature type="short sequence motif" description="'KMSKS' region" evidence="9">
    <location>
        <begin position="524"/>
        <end position="528"/>
    </location>
</feature>
<evidence type="ECO:0000256" key="5">
    <source>
        <dbReference type="ARBA" id="ARBA00022917"/>
    </source>
</evidence>
<dbReference type="InterPro" id="IPR013155">
    <property type="entry name" value="M/V/L/I-tRNA-synth_anticd-bd"/>
</dbReference>
<feature type="coiled-coil region" evidence="9">
    <location>
        <begin position="835"/>
        <end position="897"/>
    </location>
</feature>
<keyword evidence="1 9" id="KW-0963">Cytoplasm</keyword>
<evidence type="ECO:0000256" key="7">
    <source>
        <dbReference type="ARBA" id="ARBA00023146"/>
    </source>
</evidence>
<comment type="similarity">
    <text evidence="9">Belongs to the class-I aminoacyl-tRNA synthetase family. ValS type 1 subfamily.</text>
</comment>
<comment type="domain">
    <text evidence="9">The C-terminal coiled-coil domain is crucial for aminoacylation activity.</text>
</comment>
<dbReference type="PANTHER" id="PTHR11946:SF93">
    <property type="entry name" value="VALINE--TRNA LIGASE, CHLOROPLASTIC_MITOCHONDRIAL 2"/>
    <property type="match status" value="1"/>
</dbReference>
<dbReference type="PRINTS" id="PR00986">
    <property type="entry name" value="TRNASYNTHVAL"/>
</dbReference>
<keyword evidence="4 9" id="KW-0067">ATP-binding</keyword>
<keyword evidence="14" id="KW-1185">Reference proteome</keyword>
<dbReference type="Pfam" id="PF00133">
    <property type="entry name" value="tRNA-synt_1"/>
    <property type="match status" value="1"/>
</dbReference>
<keyword evidence="2 9" id="KW-0436">Ligase</keyword>